<evidence type="ECO:0000313" key="4">
    <source>
        <dbReference type="EMBL" id="NJC40833.1"/>
    </source>
</evidence>
<name>A0A7X5YJ02_9CAUL</name>
<organism evidence="4 5">
    <name type="scientific">Brevundimonas alba</name>
    <dbReference type="NCBI Taxonomy" id="74314"/>
    <lineage>
        <taxon>Bacteria</taxon>
        <taxon>Pseudomonadati</taxon>
        <taxon>Pseudomonadota</taxon>
        <taxon>Alphaproteobacteria</taxon>
        <taxon>Caulobacterales</taxon>
        <taxon>Caulobacteraceae</taxon>
        <taxon>Brevundimonas</taxon>
    </lineage>
</organism>
<comment type="similarity">
    <text evidence="1">Belongs to the Mg-chelatase subunits D/I family. ComM subfamily.</text>
</comment>
<evidence type="ECO:0000256" key="1">
    <source>
        <dbReference type="ARBA" id="ARBA00006354"/>
    </source>
</evidence>
<dbReference type="Proteomes" id="UP000587415">
    <property type="component" value="Unassembled WGS sequence"/>
</dbReference>
<feature type="compositionally biased region" description="Basic and acidic residues" evidence="2">
    <location>
        <begin position="514"/>
        <end position="532"/>
    </location>
</feature>
<dbReference type="InterPro" id="IPR014721">
    <property type="entry name" value="Ribsml_uS5_D2-typ_fold_subgr"/>
</dbReference>
<dbReference type="InterPro" id="IPR004482">
    <property type="entry name" value="Mg_chelat-rel"/>
</dbReference>
<dbReference type="InterPro" id="IPR003593">
    <property type="entry name" value="AAA+_ATPase"/>
</dbReference>
<dbReference type="NCBIfam" id="TIGR00368">
    <property type="entry name" value="YifB family Mg chelatase-like AAA ATPase"/>
    <property type="match status" value="1"/>
</dbReference>
<dbReference type="GO" id="GO:0005524">
    <property type="term" value="F:ATP binding"/>
    <property type="evidence" value="ECO:0007669"/>
    <property type="project" value="InterPro"/>
</dbReference>
<evidence type="ECO:0000256" key="2">
    <source>
        <dbReference type="SAM" id="MobiDB-lite"/>
    </source>
</evidence>
<gene>
    <name evidence="4" type="ORF">GGQ87_001091</name>
</gene>
<keyword evidence="5" id="KW-1185">Reference proteome</keyword>
<dbReference type="InterPro" id="IPR000523">
    <property type="entry name" value="Mg_chelatse_chII-like_cat_dom"/>
</dbReference>
<sequence length="532" mass="55643">MVASVVTVAFEGVDARRVDVQVQQLSSDQPSFTVVGLADKAVAESRERVRGAFAGIGLAMPSKRIIANLAPADLPKEGSHFDLPIALALLASMGVIPADALAGWAAVGELGLDGQIAPVGGTLPAAVAADAMGLGLICPEANGPEAAWAGDVAVLAPRSLIGLVNHFKGVQVLRRPEPGAMRSGDRVPDLREVKGQESAKRALEIAAAGGHNLLFVGPPGSGKSMMAARLPGLLPPLTPKELLETSMVWSVAGLIERGALTRDRPFRSPHHSASMAALTGGGLRAKPGEASLAHNGVLFLDELPEYSAQALDSLRQPLETGEIVVARANAHVRYPARFQLVAAMNPCRCGMGGGGKGACGKAPRCQRDYQNRISGPMFDRIDLTVETPPVTAADMALPPPAEGTAEAAARVHAARAMQQDRLRAAGIDPDTAYDQAINARASGETLDRFATPDEAGRALLMRAGEGGGLTARGWTRTLRLARTIADLDGCDGVLRRHIAEALVHRRSTVGAQADFERQDGGRADRRTETPAF</sequence>
<dbReference type="Gene3D" id="3.40.50.300">
    <property type="entry name" value="P-loop containing nucleotide triphosphate hydrolases"/>
    <property type="match status" value="1"/>
</dbReference>
<dbReference type="CDD" id="cd00009">
    <property type="entry name" value="AAA"/>
    <property type="match status" value="1"/>
</dbReference>
<dbReference type="InterPro" id="IPR027417">
    <property type="entry name" value="P-loop_NTPase"/>
</dbReference>
<evidence type="ECO:0000313" key="5">
    <source>
        <dbReference type="Proteomes" id="UP000587415"/>
    </source>
</evidence>
<dbReference type="SUPFAM" id="SSF52540">
    <property type="entry name" value="P-loop containing nucleoside triphosphate hydrolases"/>
    <property type="match status" value="1"/>
</dbReference>
<dbReference type="SMART" id="SM00382">
    <property type="entry name" value="AAA"/>
    <property type="match status" value="1"/>
</dbReference>
<dbReference type="EMBL" id="JAATJM010000001">
    <property type="protein sequence ID" value="NJC40833.1"/>
    <property type="molecule type" value="Genomic_DNA"/>
</dbReference>
<dbReference type="AlphaFoldDB" id="A0A7X5YJ02"/>
<dbReference type="Gene3D" id="3.30.230.10">
    <property type="match status" value="1"/>
</dbReference>
<dbReference type="InterPro" id="IPR045006">
    <property type="entry name" value="CHLI-like"/>
</dbReference>
<feature type="domain" description="AAA+ ATPase" evidence="3">
    <location>
        <begin position="209"/>
        <end position="391"/>
    </location>
</feature>
<dbReference type="RefSeq" id="WP_168045674.1">
    <property type="nucleotide sequence ID" value="NZ_JAATJM010000001.1"/>
</dbReference>
<evidence type="ECO:0000259" key="3">
    <source>
        <dbReference type="SMART" id="SM00382"/>
    </source>
</evidence>
<dbReference type="PANTHER" id="PTHR32039:SF7">
    <property type="entry name" value="COMPETENCE PROTEIN COMM"/>
    <property type="match status" value="1"/>
</dbReference>
<comment type="caution">
    <text evidence="4">The sequence shown here is derived from an EMBL/GenBank/DDBJ whole genome shotgun (WGS) entry which is preliminary data.</text>
</comment>
<dbReference type="Pfam" id="PF13541">
    <property type="entry name" value="ChlI"/>
    <property type="match status" value="1"/>
</dbReference>
<dbReference type="SUPFAM" id="SSF54211">
    <property type="entry name" value="Ribosomal protein S5 domain 2-like"/>
    <property type="match status" value="1"/>
</dbReference>
<dbReference type="PANTHER" id="PTHR32039">
    <property type="entry name" value="MAGNESIUM-CHELATASE SUBUNIT CHLI"/>
    <property type="match status" value="1"/>
</dbReference>
<accession>A0A7X5YJ02</accession>
<protein>
    <submittedName>
        <fullName evidence="4">Magnesium chelatase family protein</fullName>
    </submittedName>
</protein>
<proteinExistence type="inferred from homology"/>
<dbReference type="Pfam" id="PF01078">
    <property type="entry name" value="Mg_chelatase"/>
    <property type="match status" value="1"/>
</dbReference>
<reference evidence="4 5" key="1">
    <citation type="submission" date="2020-03" db="EMBL/GenBank/DDBJ databases">
        <title>Genomic Encyclopedia of Type Strains, Phase IV (KMG-IV): sequencing the most valuable type-strain genomes for metagenomic binning, comparative biology and taxonomic classification.</title>
        <authorList>
            <person name="Goeker M."/>
        </authorList>
    </citation>
    <scope>NUCLEOTIDE SEQUENCE [LARGE SCALE GENOMIC DNA]</scope>
    <source>
        <strain evidence="4 5">DSM 4736</strain>
    </source>
</reference>
<dbReference type="Pfam" id="PF13335">
    <property type="entry name" value="Mg_chelatase_C"/>
    <property type="match status" value="1"/>
</dbReference>
<feature type="region of interest" description="Disordered" evidence="2">
    <location>
        <begin position="513"/>
        <end position="532"/>
    </location>
</feature>
<dbReference type="InterPro" id="IPR020568">
    <property type="entry name" value="Ribosomal_Su5_D2-typ_SF"/>
</dbReference>
<dbReference type="InterPro" id="IPR025158">
    <property type="entry name" value="Mg_chelat-rel_C"/>
</dbReference>